<name>A0AAD8CIP1_ACIOX</name>
<keyword evidence="16" id="KW-1185">Reference proteome</keyword>
<dbReference type="Proteomes" id="UP001230051">
    <property type="component" value="Unassembled WGS sequence"/>
</dbReference>
<dbReference type="GO" id="GO:0097178">
    <property type="term" value="P:ruffle assembly"/>
    <property type="evidence" value="ECO:0007669"/>
    <property type="project" value="TreeGrafter"/>
</dbReference>
<evidence type="ECO:0000256" key="5">
    <source>
        <dbReference type="ARBA" id="ARBA00022553"/>
    </source>
</evidence>
<keyword evidence="9" id="KW-0007">Acetylation</keyword>
<reference evidence="15" key="1">
    <citation type="submission" date="2022-02" db="EMBL/GenBank/DDBJ databases">
        <title>Atlantic sturgeon de novo genome assembly.</title>
        <authorList>
            <person name="Stock M."/>
            <person name="Klopp C."/>
            <person name="Guiguen Y."/>
            <person name="Cabau C."/>
            <person name="Parinello H."/>
            <person name="Santidrian Yebra-Pimentel E."/>
            <person name="Kuhl H."/>
            <person name="Dirks R.P."/>
            <person name="Guessner J."/>
            <person name="Wuertz S."/>
            <person name="Du K."/>
            <person name="Schartl M."/>
        </authorList>
    </citation>
    <scope>NUCLEOTIDE SEQUENCE</scope>
    <source>
        <strain evidence="15">STURGEONOMICS-FGT-2020</strain>
        <tissue evidence="15">Whole blood</tissue>
    </source>
</reference>
<dbReference type="SUPFAM" id="SSF47473">
    <property type="entry name" value="EF-hand"/>
    <property type="match status" value="1"/>
</dbReference>
<dbReference type="Gene3D" id="1.10.238.10">
    <property type="entry name" value="EF-hand"/>
    <property type="match status" value="1"/>
</dbReference>
<evidence type="ECO:0000259" key="14">
    <source>
        <dbReference type="Pfam" id="PF21008"/>
    </source>
</evidence>
<dbReference type="GO" id="GO:0005509">
    <property type="term" value="F:calcium ion binding"/>
    <property type="evidence" value="ECO:0007669"/>
    <property type="project" value="TreeGrafter"/>
</dbReference>
<dbReference type="PANTHER" id="PTHR10356">
    <property type="entry name" value="ALLOGRAFT INFLAMMATORY FACTOR-1"/>
    <property type="match status" value="1"/>
</dbReference>
<keyword evidence="8" id="KW-0106">Calcium</keyword>
<evidence type="ECO:0000256" key="1">
    <source>
        <dbReference type="ARBA" id="ARBA00004245"/>
    </source>
</evidence>
<evidence type="ECO:0000256" key="12">
    <source>
        <dbReference type="ARBA" id="ARBA00023273"/>
    </source>
</evidence>
<keyword evidence="10" id="KW-0472">Membrane</keyword>
<dbReference type="FunFam" id="1.10.238.10:FF:000106">
    <property type="entry name" value="Allograft inflammatory factor 1"/>
    <property type="match status" value="1"/>
</dbReference>
<comment type="caution">
    <text evidence="15">The sequence shown here is derived from an EMBL/GenBank/DDBJ whole genome shotgun (WGS) entry which is preliminary data.</text>
</comment>
<dbReference type="EMBL" id="JAGXEW010000050">
    <property type="protein sequence ID" value="KAK1151735.1"/>
    <property type="molecule type" value="Genomic_DNA"/>
</dbReference>
<evidence type="ECO:0000256" key="10">
    <source>
        <dbReference type="ARBA" id="ARBA00023136"/>
    </source>
</evidence>
<proteinExistence type="predicted"/>
<dbReference type="GO" id="GO:0051017">
    <property type="term" value="P:actin filament bundle assembly"/>
    <property type="evidence" value="ECO:0007669"/>
    <property type="project" value="TreeGrafter"/>
</dbReference>
<keyword evidence="11" id="KW-0206">Cytoskeleton</keyword>
<organism evidence="15 16">
    <name type="scientific">Acipenser oxyrinchus oxyrinchus</name>
    <dbReference type="NCBI Taxonomy" id="40147"/>
    <lineage>
        <taxon>Eukaryota</taxon>
        <taxon>Metazoa</taxon>
        <taxon>Chordata</taxon>
        <taxon>Craniata</taxon>
        <taxon>Vertebrata</taxon>
        <taxon>Euteleostomi</taxon>
        <taxon>Actinopterygii</taxon>
        <taxon>Chondrostei</taxon>
        <taxon>Acipenseriformes</taxon>
        <taxon>Acipenseridae</taxon>
        <taxon>Acipenser</taxon>
    </lineage>
</organism>
<dbReference type="GO" id="GO:0032587">
    <property type="term" value="C:ruffle membrane"/>
    <property type="evidence" value="ECO:0007669"/>
    <property type="project" value="UniProtKB-SubCell"/>
</dbReference>
<accession>A0AAD8CIP1</accession>
<evidence type="ECO:0000256" key="8">
    <source>
        <dbReference type="ARBA" id="ARBA00022837"/>
    </source>
</evidence>
<evidence type="ECO:0000313" key="15">
    <source>
        <dbReference type="EMBL" id="KAK1151735.1"/>
    </source>
</evidence>
<evidence type="ECO:0000256" key="9">
    <source>
        <dbReference type="ARBA" id="ARBA00022990"/>
    </source>
</evidence>
<keyword evidence="3" id="KW-1003">Cell membrane</keyword>
<keyword evidence="4" id="KW-0963">Cytoplasm</keyword>
<feature type="region of interest" description="Disordered" evidence="13">
    <location>
        <begin position="128"/>
        <end position="147"/>
    </location>
</feature>
<keyword evidence="6" id="KW-0479">Metal-binding</keyword>
<keyword evidence="7" id="KW-0677">Repeat</keyword>
<dbReference type="PANTHER" id="PTHR10356:SF4">
    <property type="entry name" value="ALLOGRAFT INFLAMMATORY FACTOR 1"/>
    <property type="match status" value="1"/>
</dbReference>
<evidence type="ECO:0000256" key="7">
    <source>
        <dbReference type="ARBA" id="ARBA00022737"/>
    </source>
</evidence>
<sequence>MIFFFFSGGRAFGLLKAQQEEALDSINQEFLVDPKYSDVEDLDSKLEAFKKKYVEFDRNDHGDIDMMGLKRMLEKLGVAKTHLELKKMMSEVTGGATETISYKDFIRMMLGKRNSILKLILMYEGMAKDDGEKPSGPPPKKKINELP</sequence>
<evidence type="ECO:0000256" key="2">
    <source>
        <dbReference type="ARBA" id="ARBA00004599"/>
    </source>
</evidence>
<feature type="domain" description="Allograft inflammatory factor 1-like EF-hand" evidence="14">
    <location>
        <begin position="8"/>
        <end position="147"/>
    </location>
</feature>
<comment type="subcellular location">
    <subcellularLocation>
        <location evidence="2">Cell projection</location>
        <location evidence="2">Ruffle membrane</location>
        <topology evidence="2">Peripheral membrane protein</topology>
        <orientation evidence="2">Cytoplasmic side</orientation>
    </subcellularLocation>
    <subcellularLocation>
        <location evidence="1">Cytoplasm</location>
        <location evidence="1">Cytoskeleton</location>
    </subcellularLocation>
</comment>
<evidence type="ECO:0000256" key="13">
    <source>
        <dbReference type="SAM" id="MobiDB-lite"/>
    </source>
</evidence>
<dbReference type="GO" id="GO:0051015">
    <property type="term" value="F:actin filament binding"/>
    <property type="evidence" value="ECO:0007669"/>
    <property type="project" value="TreeGrafter"/>
</dbReference>
<evidence type="ECO:0000256" key="11">
    <source>
        <dbReference type="ARBA" id="ARBA00023212"/>
    </source>
</evidence>
<evidence type="ECO:0000256" key="4">
    <source>
        <dbReference type="ARBA" id="ARBA00022490"/>
    </source>
</evidence>
<evidence type="ECO:0000256" key="6">
    <source>
        <dbReference type="ARBA" id="ARBA00022723"/>
    </source>
</evidence>
<gene>
    <name evidence="15" type="primary">Aif1l</name>
    <name evidence="15" type="ORF">AOXY_G32043</name>
</gene>
<evidence type="ECO:0000313" key="16">
    <source>
        <dbReference type="Proteomes" id="UP001230051"/>
    </source>
</evidence>
<dbReference type="InterPro" id="IPR049025">
    <property type="entry name" value="AIF-1_EF_pair"/>
</dbReference>
<keyword evidence="5" id="KW-0597">Phosphoprotein</keyword>
<protein>
    <submittedName>
        <fullName evidence="15">Allograft inflammatory factor 1-like</fullName>
    </submittedName>
</protein>
<keyword evidence="12" id="KW-0966">Cell projection</keyword>
<dbReference type="Pfam" id="PF21008">
    <property type="entry name" value="AIF-1"/>
    <property type="match status" value="1"/>
</dbReference>
<dbReference type="InterPro" id="IPR042433">
    <property type="entry name" value="AIF1/AIF1L"/>
</dbReference>
<dbReference type="AlphaFoldDB" id="A0AAD8CIP1"/>
<dbReference type="GO" id="GO:0005884">
    <property type="term" value="C:actin filament"/>
    <property type="evidence" value="ECO:0007669"/>
    <property type="project" value="TreeGrafter"/>
</dbReference>
<dbReference type="InterPro" id="IPR011992">
    <property type="entry name" value="EF-hand-dom_pair"/>
</dbReference>
<evidence type="ECO:0000256" key="3">
    <source>
        <dbReference type="ARBA" id="ARBA00022475"/>
    </source>
</evidence>